<feature type="non-terminal residue" evidence="10">
    <location>
        <position position="1"/>
    </location>
</feature>
<evidence type="ECO:0000256" key="7">
    <source>
        <dbReference type="ARBA" id="ARBA00042266"/>
    </source>
</evidence>
<dbReference type="Pfam" id="PF06325">
    <property type="entry name" value="PrmA"/>
    <property type="match status" value="1"/>
</dbReference>
<dbReference type="CDD" id="cd07185">
    <property type="entry name" value="OmpA_C-like"/>
    <property type="match status" value="1"/>
</dbReference>
<dbReference type="AlphaFoldDB" id="A7TBV6"/>
<dbReference type="PANTHER" id="PTHR43648:SF1">
    <property type="entry name" value="ELECTRON TRANSFER FLAVOPROTEIN BETA SUBUNIT LYSINE METHYLTRANSFERASE"/>
    <property type="match status" value="1"/>
</dbReference>
<keyword evidence="4" id="KW-0472">Membrane</keyword>
<keyword evidence="11" id="KW-1185">Reference proteome</keyword>
<dbReference type="Gene3D" id="3.40.50.150">
    <property type="entry name" value="Vaccinia Virus protein VP39"/>
    <property type="match status" value="1"/>
</dbReference>
<dbReference type="SUPFAM" id="SSF53335">
    <property type="entry name" value="S-adenosyl-L-methionine-dependent methyltransferases"/>
    <property type="match status" value="1"/>
</dbReference>
<dbReference type="Proteomes" id="UP000001593">
    <property type="component" value="Unassembled WGS sequence"/>
</dbReference>
<comment type="similarity">
    <text evidence="5">Belongs to the methyltransferase superfamily. ETFBKMT family.</text>
</comment>
<dbReference type="PANTHER" id="PTHR43648">
    <property type="entry name" value="ELECTRON TRANSFER FLAVOPROTEIN BETA SUBUNIT LYSINE METHYLTRANSFERASE"/>
    <property type="match status" value="1"/>
</dbReference>
<dbReference type="InterPro" id="IPR006665">
    <property type="entry name" value="OmpA-like"/>
</dbReference>
<evidence type="ECO:0000256" key="4">
    <source>
        <dbReference type="ARBA" id="ARBA00023136"/>
    </source>
</evidence>
<feature type="region of interest" description="Disordered" evidence="8">
    <location>
        <begin position="111"/>
        <end position="180"/>
    </location>
</feature>
<dbReference type="InParanoid" id="A7TBV6"/>
<dbReference type="SUPFAM" id="SSF103088">
    <property type="entry name" value="OmpA-like"/>
    <property type="match status" value="1"/>
</dbReference>
<dbReference type="PRINTS" id="PR01021">
    <property type="entry name" value="OMPADOMAIN"/>
</dbReference>
<evidence type="ECO:0000256" key="6">
    <source>
        <dbReference type="ARBA" id="ARBA00041867"/>
    </source>
</evidence>
<dbReference type="GO" id="GO:0016020">
    <property type="term" value="C:membrane"/>
    <property type="evidence" value="ECO:0007669"/>
    <property type="project" value="UniProtKB-SubCell"/>
</dbReference>
<evidence type="ECO:0000256" key="8">
    <source>
        <dbReference type="SAM" id="MobiDB-lite"/>
    </source>
</evidence>
<dbReference type="GO" id="GO:0032259">
    <property type="term" value="P:methylation"/>
    <property type="evidence" value="ECO:0007669"/>
    <property type="project" value="UniProtKB-KW"/>
</dbReference>
<dbReference type="InterPro" id="IPR029063">
    <property type="entry name" value="SAM-dependent_MTases_sf"/>
</dbReference>
<dbReference type="InterPro" id="IPR036737">
    <property type="entry name" value="OmpA-like_sf"/>
</dbReference>
<comment type="subcellular location">
    <subcellularLocation>
        <location evidence="1">Membrane</location>
    </subcellularLocation>
</comment>
<feature type="compositionally biased region" description="Acidic residues" evidence="8">
    <location>
        <begin position="168"/>
        <end position="180"/>
    </location>
</feature>
<protein>
    <recommendedName>
        <fullName evidence="7">ETFB lysine methyltransferase</fullName>
    </recommendedName>
    <alternativeName>
        <fullName evidence="6">Protein N-lysine methyltransferase METTL20</fullName>
    </alternativeName>
</protein>
<feature type="domain" description="OmpA-like" evidence="9">
    <location>
        <begin position="17"/>
        <end position="144"/>
    </location>
</feature>
<dbReference type="STRING" id="45351.A7TBV6"/>
<dbReference type="InterPro" id="IPR050078">
    <property type="entry name" value="Ribosomal_L11_MeTrfase_PrmA"/>
</dbReference>
<keyword evidence="2" id="KW-0489">Methyltransferase</keyword>
<dbReference type="PROSITE" id="PS51123">
    <property type="entry name" value="OMPA_2"/>
    <property type="match status" value="1"/>
</dbReference>
<dbReference type="HOGENOM" id="CLU_484507_0_0_1"/>
<proteinExistence type="inferred from homology"/>
<sequence>MDVKRTDNDDTVRVTIYMDEIIKIPTFEVHNIYYDYNKDELRPSSVASLDTLVNFMNDNPSLSVEIYSFADAHGNPQYNRDLSLRRAESVMSYLETAGIERSRMTAKGFGESMPAAANKNPDGSDNPAGRQLNRRTELRIISDDGTRRVLFDSSKPGNMSSQSQNLEMSEDMGDNDTDDGMDYGDPEESDYLEAFVPVTDWNETELETIAKQYNVSYTTQEVKNENWNAKWESSFEPVIVDGFCAIRADFHEPVDGVQHEIVITPKMSFGTGHHATTQLMIQHMSTIDFKQKEVLDFGTGTKNSGDMLNIRTLSTGSRGWAVFDLSTIPAGAIITSAQVKFRTFSTTNSGATNRIRGVSGNPVTMGGTTLFNLLNTGTVLNASSWPANAANTETVTSAGLTYLENNIGGDILLGFVRGSTNQYNIYGNTASAANVPKLEITYLTLCTGAPTAGNINSPTNVCPNKSFTVALSGHTVASGVTYQWQSKPSGSGVFTNIAGATNTSYNASINTATDFRCIVTCGNSSQSATTSPVSISVNSFYVCYCNDNLGGNNNVPINNVTIT</sequence>
<dbReference type="eggNOG" id="ENOG502S7Z3">
    <property type="taxonomic scope" value="Eukaryota"/>
</dbReference>
<accession>A7TBV6</accession>
<evidence type="ECO:0000256" key="3">
    <source>
        <dbReference type="ARBA" id="ARBA00022679"/>
    </source>
</evidence>
<feature type="compositionally biased region" description="Polar residues" evidence="8">
    <location>
        <begin position="155"/>
        <end position="167"/>
    </location>
</feature>
<dbReference type="GO" id="GO:0016279">
    <property type="term" value="F:protein-lysine N-methyltransferase activity"/>
    <property type="evidence" value="ECO:0000318"/>
    <property type="project" value="GO_Central"/>
</dbReference>
<dbReference type="Gene3D" id="3.30.1330.60">
    <property type="entry name" value="OmpA-like domain"/>
    <property type="match status" value="1"/>
</dbReference>
<keyword evidence="3" id="KW-0808">Transferase</keyword>
<dbReference type="EMBL" id="DS475714">
    <property type="protein sequence ID" value="EDO26497.1"/>
    <property type="molecule type" value="Genomic_DNA"/>
</dbReference>
<organism evidence="10 11">
    <name type="scientific">Nematostella vectensis</name>
    <name type="common">Starlet sea anemone</name>
    <dbReference type="NCBI Taxonomy" id="45351"/>
    <lineage>
        <taxon>Eukaryota</taxon>
        <taxon>Metazoa</taxon>
        <taxon>Cnidaria</taxon>
        <taxon>Anthozoa</taxon>
        <taxon>Hexacorallia</taxon>
        <taxon>Actiniaria</taxon>
        <taxon>Edwardsiidae</taxon>
        <taxon>Nematostella</taxon>
    </lineage>
</organism>
<name>A7TBV6_NEMVE</name>
<evidence type="ECO:0000259" key="9">
    <source>
        <dbReference type="PROSITE" id="PS51123"/>
    </source>
</evidence>
<dbReference type="InterPro" id="IPR006664">
    <property type="entry name" value="OMP_bac"/>
</dbReference>
<evidence type="ECO:0000313" key="11">
    <source>
        <dbReference type="Proteomes" id="UP000001593"/>
    </source>
</evidence>
<evidence type="ECO:0000256" key="5">
    <source>
        <dbReference type="ARBA" id="ARBA00037932"/>
    </source>
</evidence>
<evidence type="ECO:0000256" key="1">
    <source>
        <dbReference type="ARBA" id="ARBA00004370"/>
    </source>
</evidence>
<dbReference type="GO" id="GO:1904736">
    <property type="term" value="P:negative regulation of fatty acid beta-oxidation using acyl-CoA dehydrogenase"/>
    <property type="evidence" value="ECO:0000318"/>
    <property type="project" value="GO_Central"/>
</dbReference>
<reference evidence="10 11" key="1">
    <citation type="journal article" date="2007" name="Science">
        <title>Sea anemone genome reveals ancestral eumetazoan gene repertoire and genomic organization.</title>
        <authorList>
            <person name="Putnam N.H."/>
            <person name="Srivastava M."/>
            <person name="Hellsten U."/>
            <person name="Dirks B."/>
            <person name="Chapman J."/>
            <person name="Salamov A."/>
            <person name="Terry A."/>
            <person name="Shapiro H."/>
            <person name="Lindquist E."/>
            <person name="Kapitonov V.V."/>
            <person name="Jurka J."/>
            <person name="Genikhovich G."/>
            <person name="Grigoriev I.V."/>
            <person name="Lucas S.M."/>
            <person name="Steele R.E."/>
            <person name="Finnerty J.R."/>
            <person name="Technau U."/>
            <person name="Martindale M.Q."/>
            <person name="Rokhsar D.S."/>
        </authorList>
    </citation>
    <scope>NUCLEOTIDE SEQUENCE [LARGE SCALE GENOMIC DNA]</scope>
    <source>
        <strain evidence="11">CH2 X CH6</strain>
    </source>
</reference>
<evidence type="ECO:0000313" key="10">
    <source>
        <dbReference type="EMBL" id="EDO26497.1"/>
    </source>
</evidence>
<gene>
    <name evidence="10" type="ORF">NEMVEDRAFT_v1g224978</name>
</gene>
<feature type="compositionally biased region" description="Basic and acidic residues" evidence="8">
    <location>
        <begin position="134"/>
        <end position="150"/>
    </location>
</feature>
<evidence type="ECO:0000256" key="2">
    <source>
        <dbReference type="ARBA" id="ARBA00022603"/>
    </source>
</evidence>
<dbReference type="Pfam" id="PF00691">
    <property type="entry name" value="OmpA"/>
    <property type="match status" value="1"/>
</dbReference>